<dbReference type="GO" id="GO:0005975">
    <property type="term" value="P:carbohydrate metabolic process"/>
    <property type="evidence" value="ECO:0007669"/>
    <property type="project" value="InterPro"/>
</dbReference>
<dbReference type="GO" id="GO:0008061">
    <property type="term" value="F:chitin binding"/>
    <property type="evidence" value="ECO:0007669"/>
    <property type="project" value="InterPro"/>
</dbReference>
<reference evidence="4 5" key="1">
    <citation type="submission" date="2018-04" db="EMBL/GenBank/DDBJ databases">
        <authorList>
            <person name="Zhang X."/>
            <person name="Yuan J."/>
            <person name="Li F."/>
            <person name="Xiang J."/>
        </authorList>
    </citation>
    <scope>NUCLEOTIDE SEQUENCE [LARGE SCALE GENOMIC DNA]</scope>
    <source>
        <tissue evidence="4">Muscle</tissue>
    </source>
</reference>
<dbReference type="Gene3D" id="3.10.50.10">
    <property type="match status" value="1"/>
</dbReference>
<dbReference type="InterPro" id="IPR017853">
    <property type="entry name" value="GH"/>
</dbReference>
<organism evidence="4 5">
    <name type="scientific">Penaeus vannamei</name>
    <name type="common">Whiteleg shrimp</name>
    <name type="synonym">Litopenaeus vannamei</name>
    <dbReference type="NCBI Taxonomy" id="6689"/>
    <lineage>
        <taxon>Eukaryota</taxon>
        <taxon>Metazoa</taxon>
        <taxon>Ecdysozoa</taxon>
        <taxon>Arthropoda</taxon>
        <taxon>Crustacea</taxon>
        <taxon>Multicrustacea</taxon>
        <taxon>Malacostraca</taxon>
        <taxon>Eumalacostraca</taxon>
        <taxon>Eucarida</taxon>
        <taxon>Decapoda</taxon>
        <taxon>Dendrobranchiata</taxon>
        <taxon>Penaeoidea</taxon>
        <taxon>Penaeidae</taxon>
        <taxon>Penaeus</taxon>
    </lineage>
</organism>
<accession>A0A3R7PIG9</accession>
<dbReference type="SUPFAM" id="SSF54556">
    <property type="entry name" value="Chitinase insertion domain"/>
    <property type="match status" value="1"/>
</dbReference>
<evidence type="ECO:0000313" key="5">
    <source>
        <dbReference type="Proteomes" id="UP000283509"/>
    </source>
</evidence>
<dbReference type="GO" id="GO:0005576">
    <property type="term" value="C:extracellular region"/>
    <property type="evidence" value="ECO:0007669"/>
    <property type="project" value="TreeGrafter"/>
</dbReference>
<dbReference type="InterPro" id="IPR011583">
    <property type="entry name" value="Chitinase_II/V-like_cat"/>
</dbReference>
<dbReference type="Proteomes" id="UP000283509">
    <property type="component" value="Unassembled WGS sequence"/>
</dbReference>
<proteinExistence type="predicted"/>
<feature type="domain" description="GH18" evidence="3">
    <location>
        <begin position="23"/>
        <end position="384"/>
    </location>
</feature>
<dbReference type="InterPro" id="IPR029070">
    <property type="entry name" value="Chitinase_insertion_sf"/>
</dbReference>
<dbReference type="OrthoDB" id="6369165at2759"/>
<dbReference type="InterPro" id="IPR001223">
    <property type="entry name" value="Glyco_hydro18_cat"/>
</dbReference>
<feature type="chain" id="PRO_5018542377" evidence="2">
    <location>
        <begin position="24"/>
        <end position="457"/>
    </location>
</feature>
<feature type="signal peptide" evidence="2">
    <location>
        <begin position="1"/>
        <end position="23"/>
    </location>
</feature>
<gene>
    <name evidence="4" type="ORF">C7M84_014263</name>
</gene>
<dbReference type="SUPFAM" id="SSF51445">
    <property type="entry name" value="(Trans)glycosidases"/>
    <property type="match status" value="1"/>
</dbReference>
<sequence>MRTLVVATFFVLAGLCLSGTAEAVTICYFGSWAVWRQGAGRYDVGDIDPFLCTHLIYGFAEISTATWEVEAMEPYNDLCVDYGQCAYSRFTALKNLNPDLKTILSVGGNSVEGSTFSQLSEDASRRKIFVNSAVEMLKNYSFDGLDINWMHPTGEGGQPEDKENYIALLRDLHGALADEDLLLTACVSLKKPVVDVAYDVPELSDVVDFVMLNGYNLHGPWHTFTHHHAPLFAHPADTGANALLSIDYGVRYWISKGVDKTKLVLGLSTYGTTWTLNSLGDTGYYAYATQAGKPGPYTATLGILGYNEICELQHGSDQWTVVRDPAMHEPYAYSTTDKTWCGYEDSQSLWRKYARSQGLAGVMVWSSLETGRLLGVLQRGGPTLIRSMTEGFLDLPFSTPVSHCEAAPRTTRECPEGLVWNTRPGRVHLALRHRHRALPHARPDDDTAGDSYSNCGD</sequence>
<feature type="region of interest" description="Disordered" evidence="1">
    <location>
        <begin position="438"/>
        <end position="457"/>
    </location>
</feature>
<protein>
    <submittedName>
        <fullName evidence="4">Chitinase</fullName>
    </submittedName>
</protein>
<dbReference type="GO" id="GO:0006032">
    <property type="term" value="P:chitin catabolic process"/>
    <property type="evidence" value="ECO:0007669"/>
    <property type="project" value="TreeGrafter"/>
</dbReference>
<dbReference type="Pfam" id="PF00704">
    <property type="entry name" value="Glyco_hydro_18"/>
    <property type="match status" value="1"/>
</dbReference>
<dbReference type="InterPro" id="IPR050314">
    <property type="entry name" value="Glycosyl_Hydrlase_18"/>
</dbReference>
<dbReference type="SMART" id="SM00636">
    <property type="entry name" value="Glyco_18"/>
    <property type="match status" value="1"/>
</dbReference>
<dbReference type="PANTHER" id="PTHR11177:SF360">
    <property type="entry name" value="CHITINASE 4-RELATED"/>
    <property type="match status" value="1"/>
</dbReference>
<keyword evidence="5" id="KW-1185">Reference proteome</keyword>
<reference evidence="4 5" key="2">
    <citation type="submission" date="2019-01" db="EMBL/GenBank/DDBJ databases">
        <title>The decoding of complex shrimp genome reveals the adaptation for benthos swimmer, frequently molting mechanism and breeding impact on genome.</title>
        <authorList>
            <person name="Sun Y."/>
            <person name="Gao Y."/>
            <person name="Yu Y."/>
        </authorList>
    </citation>
    <scope>NUCLEOTIDE SEQUENCE [LARGE SCALE GENOMIC DNA]</scope>
    <source>
        <tissue evidence="4">Muscle</tissue>
    </source>
</reference>
<dbReference type="STRING" id="6689.A0A3R7PIG9"/>
<dbReference type="AlphaFoldDB" id="A0A3R7PIG9"/>
<dbReference type="Gene3D" id="3.20.20.80">
    <property type="entry name" value="Glycosidases"/>
    <property type="match status" value="1"/>
</dbReference>
<dbReference type="FunFam" id="3.10.50.10:FF:000008">
    <property type="entry name" value="Chitinase 11"/>
    <property type="match status" value="1"/>
</dbReference>
<evidence type="ECO:0000256" key="2">
    <source>
        <dbReference type="SAM" id="SignalP"/>
    </source>
</evidence>
<dbReference type="PROSITE" id="PS51910">
    <property type="entry name" value="GH18_2"/>
    <property type="match status" value="1"/>
</dbReference>
<evidence type="ECO:0000259" key="3">
    <source>
        <dbReference type="PROSITE" id="PS51910"/>
    </source>
</evidence>
<evidence type="ECO:0000256" key="1">
    <source>
        <dbReference type="SAM" id="MobiDB-lite"/>
    </source>
</evidence>
<dbReference type="EMBL" id="QCYY01002785">
    <property type="protein sequence ID" value="ROT67641.1"/>
    <property type="molecule type" value="Genomic_DNA"/>
</dbReference>
<comment type="caution">
    <text evidence="4">The sequence shown here is derived from an EMBL/GenBank/DDBJ whole genome shotgun (WGS) entry which is preliminary data.</text>
</comment>
<keyword evidence="2" id="KW-0732">Signal</keyword>
<dbReference type="GO" id="GO:0004568">
    <property type="term" value="F:chitinase activity"/>
    <property type="evidence" value="ECO:0007669"/>
    <property type="project" value="TreeGrafter"/>
</dbReference>
<evidence type="ECO:0000313" key="4">
    <source>
        <dbReference type="EMBL" id="ROT67641.1"/>
    </source>
</evidence>
<dbReference type="PANTHER" id="PTHR11177">
    <property type="entry name" value="CHITINASE"/>
    <property type="match status" value="1"/>
</dbReference>
<name>A0A3R7PIG9_PENVA</name>